<name>A0AAW2ZHG4_9EUKA</name>
<dbReference type="AlphaFoldDB" id="A0AAW2ZHG4"/>
<feature type="domain" description="Alpha-D-phosphohexomutase alpha/beta/alpha" evidence="13">
    <location>
        <begin position="196"/>
        <end position="298"/>
    </location>
</feature>
<dbReference type="InterPro" id="IPR016066">
    <property type="entry name" value="A-D-PHexomutase_CS"/>
</dbReference>
<dbReference type="SUPFAM" id="SSF53738">
    <property type="entry name" value="Phosphoglucomutase, first 3 domains"/>
    <property type="match status" value="2"/>
</dbReference>
<keyword evidence="10" id="KW-0413">Isomerase</keyword>
<evidence type="ECO:0000256" key="6">
    <source>
        <dbReference type="ARBA" id="ARBA00022490"/>
    </source>
</evidence>
<dbReference type="EMBL" id="JAOPGA020001485">
    <property type="protein sequence ID" value="KAL0488885.1"/>
    <property type="molecule type" value="Genomic_DNA"/>
</dbReference>
<dbReference type="Gene3D" id="3.30.310.50">
    <property type="entry name" value="Alpha-D-phosphohexomutase, C-terminal domain"/>
    <property type="match status" value="1"/>
</dbReference>
<sequence length="574" mass="63723">MVSIQTVATKPIPDQKMGTSGLRKRVKLIESTPNYLENFVQSILNVVLDTQQSGDVSIVLGGDGRYFNKQAIQVIVQMLFANRREKQNIKVLIAENGVMSTPAVSAVIRKYKTELGGLILTASHNPGGPENDWGIKYNAPNGGPANETTTDKIYQETLKISEYKIARDLPSIDFAKVGPAYSQDHFSVEIIDSVKDYLELLKTIFDFDAIKKLLSRKDFNFTFDAMHGATGIYSEKILKAELGAGQLLRSDNLPDFGGAHPDPNLTYAPELVELMFDKQGNVDLGAASDGDGDRNMIIGKDFFVTPSDSVAVIADYAQKCIPYFKKSGIKGLARSMPTSTAIDRVAQDLNVKCYETPTGWKFFGNLFDDGKLSICGEESFGTGSDHIREKDGLWAVLSWLSILAYEFESTGDKVTVASIVKQHWKKFGRSFYVRYDYENVDGQGANDLVQRISEQIQQGGGDLLKAGTQYDDYKVESSEEFEYEDPVDKSVTKKQGLIVKFTDGSRFVIRLSGTGSSGATVRLYMEKYIPYTQDQHDLIMSGDSKELVKPLFKVAQNITKLNHYTQRESPTVIT</sequence>
<dbReference type="InterPro" id="IPR045244">
    <property type="entry name" value="PGM"/>
</dbReference>
<evidence type="ECO:0000256" key="9">
    <source>
        <dbReference type="ARBA" id="ARBA00022842"/>
    </source>
</evidence>
<protein>
    <recommendedName>
        <fullName evidence="5">phosphoglucomutase (alpha-D-glucose-1,6-bisphosphate-dependent)</fullName>
        <ecNumber evidence="5">5.4.2.2</ecNumber>
    </recommendedName>
</protein>
<dbReference type="EC" id="5.4.2.2" evidence="5"/>
<dbReference type="InterPro" id="IPR005841">
    <property type="entry name" value="Alpha-D-phosphohexomutase_SF"/>
</dbReference>
<dbReference type="PANTHER" id="PTHR22573">
    <property type="entry name" value="PHOSPHOHEXOMUTASE FAMILY MEMBER"/>
    <property type="match status" value="1"/>
</dbReference>
<dbReference type="Proteomes" id="UP001431209">
    <property type="component" value="Unassembled WGS sequence"/>
</dbReference>
<dbReference type="InterPro" id="IPR016055">
    <property type="entry name" value="A-D-PHexomutase_a/b/a-I/II/III"/>
</dbReference>
<evidence type="ECO:0000256" key="4">
    <source>
        <dbReference type="ARBA" id="ARBA00010231"/>
    </source>
</evidence>
<evidence type="ECO:0000256" key="5">
    <source>
        <dbReference type="ARBA" id="ARBA00012728"/>
    </source>
</evidence>
<dbReference type="Pfam" id="PF02879">
    <property type="entry name" value="PGM_PMM_II"/>
    <property type="match status" value="1"/>
</dbReference>
<comment type="subcellular location">
    <subcellularLocation>
        <location evidence="3">Cytoplasm</location>
    </subcellularLocation>
</comment>
<dbReference type="Gene3D" id="3.40.120.10">
    <property type="entry name" value="Alpha-D-Glucose-1,6-Bisphosphate, subunit A, domain 3"/>
    <property type="match status" value="3"/>
</dbReference>
<keyword evidence="6" id="KW-0963">Cytoplasm</keyword>
<comment type="caution">
    <text evidence="15">The sequence shown here is derived from an EMBL/GenBank/DDBJ whole genome shotgun (WGS) entry which is preliminary data.</text>
</comment>
<feature type="domain" description="Alpha-D-phosphohexomutase alpha/beta/alpha" evidence="12">
    <location>
        <begin position="15"/>
        <end position="163"/>
    </location>
</feature>
<dbReference type="InterPro" id="IPR005844">
    <property type="entry name" value="A-D-PHexomutase_a/b/a-I"/>
</dbReference>
<keyword evidence="16" id="KW-1185">Reference proteome</keyword>
<keyword evidence="9 11" id="KW-0460">Magnesium</keyword>
<dbReference type="GO" id="GO:0000287">
    <property type="term" value="F:magnesium ion binding"/>
    <property type="evidence" value="ECO:0007669"/>
    <property type="project" value="InterPro"/>
</dbReference>
<evidence type="ECO:0000256" key="10">
    <source>
        <dbReference type="ARBA" id="ARBA00023235"/>
    </source>
</evidence>
<evidence type="ECO:0000256" key="2">
    <source>
        <dbReference type="ARBA" id="ARBA00001946"/>
    </source>
</evidence>
<dbReference type="FunFam" id="3.40.120.10:FF:000005">
    <property type="entry name" value="Phosphoglucomutase 5"/>
    <property type="match status" value="1"/>
</dbReference>
<dbReference type="NCBIfam" id="NF005737">
    <property type="entry name" value="PRK07564.1-1"/>
    <property type="match status" value="1"/>
</dbReference>
<dbReference type="FunFam" id="3.40.120.10:FF:000007">
    <property type="entry name" value="Phosphoglucomutase 5"/>
    <property type="match status" value="1"/>
</dbReference>
<evidence type="ECO:0000256" key="1">
    <source>
        <dbReference type="ARBA" id="ARBA00000443"/>
    </source>
</evidence>
<evidence type="ECO:0000313" key="16">
    <source>
        <dbReference type="Proteomes" id="UP001431209"/>
    </source>
</evidence>
<dbReference type="FunFam" id="3.40.120.10:FF:000004">
    <property type="entry name" value="Phosphoglucomutase 5"/>
    <property type="match status" value="1"/>
</dbReference>
<comment type="catalytic activity">
    <reaction evidence="1">
        <text>alpha-D-glucose 1-phosphate = alpha-D-glucose 6-phosphate</text>
        <dbReference type="Rhea" id="RHEA:23536"/>
        <dbReference type="ChEBI" id="CHEBI:58225"/>
        <dbReference type="ChEBI" id="CHEBI:58601"/>
        <dbReference type="EC" id="5.4.2.2"/>
    </reaction>
</comment>
<dbReference type="GO" id="GO:0004614">
    <property type="term" value="F:phosphoglucomutase activity"/>
    <property type="evidence" value="ECO:0007669"/>
    <property type="project" value="UniProtKB-EC"/>
</dbReference>
<keyword evidence="7" id="KW-0597">Phosphoprotein</keyword>
<dbReference type="SUPFAM" id="SSF55957">
    <property type="entry name" value="Phosphoglucomutase, C-terminal domain"/>
    <property type="match status" value="1"/>
</dbReference>
<dbReference type="InterPro" id="IPR005845">
    <property type="entry name" value="A-D-PHexomutase_a/b/a-II"/>
</dbReference>
<proteinExistence type="inferred from homology"/>
<evidence type="ECO:0000256" key="11">
    <source>
        <dbReference type="RuleBase" id="RU004326"/>
    </source>
</evidence>
<evidence type="ECO:0000256" key="8">
    <source>
        <dbReference type="ARBA" id="ARBA00022723"/>
    </source>
</evidence>
<evidence type="ECO:0000256" key="7">
    <source>
        <dbReference type="ARBA" id="ARBA00022553"/>
    </source>
</evidence>
<dbReference type="FunFam" id="3.30.310.50:FF:000002">
    <property type="entry name" value="Phosphoglucomutase 5"/>
    <property type="match status" value="1"/>
</dbReference>
<dbReference type="Pfam" id="PF02878">
    <property type="entry name" value="PGM_PMM_I"/>
    <property type="match status" value="1"/>
</dbReference>
<organism evidence="15 16">
    <name type="scientific">Acrasis kona</name>
    <dbReference type="NCBI Taxonomy" id="1008807"/>
    <lineage>
        <taxon>Eukaryota</taxon>
        <taxon>Discoba</taxon>
        <taxon>Heterolobosea</taxon>
        <taxon>Tetramitia</taxon>
        <taxon>Eutetramitia</taxon>
        <taxon>Acrasidae</taxon>
        <taxon>Acrasis</taxon>
    </lineage>
</organism>
<comment type="similarity">
    <text evidence="4 11">Belongs to the phosphohexose mutase family.</text>
</comment>
<dbReference type="PRINTS" id="PR00509">
    <property type="entry name" value="PGMPMM"/>
</dbReference>
<evidence type="ECO:0000259" key="13">
    <source>
        <dbReference type="Pfam" id="PF02879"/>
    </source>
</evidence>
<dbReference type="GO" id="GO:0005829">
    <property type="term" value="C:cytosol"/>
    <property type="evidence" value="ECO:0007669"/>
    <property type="project" value="TreeGrafter"/>
</dbReference>
<dbReference type="GO" id="GO:0005975">
    <property type="term" value="P:carbohydrate metabolic process"/>
    <property type="evidence" value="ECO:0007669"/>
    <property type="project" value="InterPro"/>
</dbReference>
<evidence type="ECO:0000259" key="14">
    <source>
        <dbReference type="Pfam" id="PF02880"/>
    </source>
</evidence>
<comment type="cofactor">
    <cofactor evidence="2">
        <name>Mg(2+)</name>
        <dbReference type="ChEBI" id="CHEBI:18420"/>
    </cofactor>
</comment>
<keyword evidence="8 11" id="KW-0479">Metal-binding</keyword>
<dbReference type="Pfam" id="PF02880">
    <property type="entry name" value="PGM_PMM_III"/>
    <property type="match status" value="1"/>
</dbReference>
<gene>
    <name evidence="15" type="ORF">AKO1_013551</name>
</gene>
<dbReference type="Pfam" id="PF24947">
    <property type="entry name" value="PGM1_C_vert_fung"/>
    <property type="match status" value="1"/>
</dbReference>
<evidence type="ECO:0000256" key="3">
    <source>
        <dbReference type="ARBA" id="ARBA00004496"/>
    </source>
</evidence>
<dbReference type="PROSITE" id="PS00710">
    <property type="entry name" value="PGM_PMM"/>
    <property type="match status" value="1"/>
</dbReference>
<evidence type="ECO:0000259" key="12">
    <source>
        <dbReference type="Pfam" id="PF02878"/>
    </source>
</evidence>
<evidence type="ECO:0000313" key="15">
    <source>
        <dbReference type="EMBL" id="KAL0488885.1"/>
    </source>
</evidence>
<reference evidence="15 16" key="1">
    <citation type="submission" date="2024-03" db="EMBL/GenBank/DDBJ databases">
        <title>The Acrasis kona genome and developmental transcriptomes reveal deep origins of eukaryotic multicellular pathways.</title>
        <authorList>
            <person name="Sheikh S."/>
            <person name="Fu C.-J."/>
            <person name="Brown M.W."/>
            <person name="Baldauf S.L."/>
        </authorList>
    </citation>
    <scope>NUCLEOTIDE SEQUENCE [LARGE SCALE GENOMIC DNA]</scope>
    <source>
        <strain evidence="15 16">ATCC MYA-3509</strain>
    </source>
</reference>
<feature type="domain" description="Alpha-D-phosphohexomutase alpha/beta/alpha" evidence="14">
    <location>
        <begin position="309"/>
        <end position="427"/>
    </location>
</feature>
<accession>A0AAW2ZHG4</accession>
<dbReference type="PANTHER" id="PTHR22573:SF2">
    <property type="entry name" value="PHOSPHOGLUCOMUTASE"/>
    <property type="match status" value="1"/>
</dbReference>
<dbReference type="InterPro" id="IPR005846">
    <property type="entry name" value="A-D-PHexomutase_a/b/a-III"/>
</dbReference>
<dbReference type="InterPro" id="IPR036900">
    <property type="entry name" value="A-D-PHexomutase_C_sf"/>
</dbReference>